<dbReference type="PROSITE" id="PS51767">
    <property type="entry name" value="PEPTIDASE_A1"/>
    <property type="match status" value="1"/>
</dbReference>
<dbReference type="InterPro" id="IPR033121">
    <property type="entry name" value="PEPTIDASE_A1"/>
</dbReference>
<protein>
    <submittedName>
        <fullName evidence="2">HAP protein</fullName>
    </submittedName>
</protein>
<dbReference type="EMBL" id="GG701875">
    <property type="protein sequence ID" value="KOB89029.1"/>
    <property type="molecule type" value="Genomic_DNA"/>
</dbReference>
<dbReference type="Gene3D" id="2.40.70.10">
    <property type="entry name" value="Acid Proteases"/>
    <property type="match status" value="1"/>
</dbReference>
<gene>
    <name evidence="2" type="ORF">PFDG_04083</name>
</gene>
<accession>A0A0L7M827</accession>
<dbReference type="SUPFAM" id="SSF50630">
    <property type="entry name" value="Acid proteases"/>
    <property type="match status" value="1"/>
</dbReference>
<dbReference type="Pfam" id="PF00026">
    <property type="entry name" value="Asp"/>
    <property type="match status" value="1"/>
</dbReference>
<dbReference type="Proteomes" id="UP000054282">
    <property type="component" value="Unassembled WGS sequence"/>
</dbReference>
<evidence type="ECO:0000313" key="3">
    <source>
        <dbReference type="Proteomes" id="UP000054282"/>
    </source>
</evidence>
<reference evidence="3" key="1">
    <citation type="submission" date="2006-09" db="EMBL/GenBank/DDBJ databases">
        <title>Annotation of Plasmodium falciparum Dd2.</title>
        <authorList>
            <consortium name="The Broad Institute Genome Sequencing Platform"/>
            <person name="Volkman S.K."/>
            <person name="Neafsey D.E."/>
            <person name="Dash A.P."/>
            <person name="Chitnis C.E."/>
            <person name="Hartl D.L."/>
            <person name="Young S.K."/>
            <person name="Zeng Q."/>
            <person name="Koehrsen M."/>
            <person name="Alvarado L."/>
            <person name="Berlin A."/>
            <person name="Borenstein D."/>
            <person name="Chapman S.B."/>
            <person name="Chen Z."/>
            <person name="Engels R."/>
            <person name="Freedman E."/>
            <person name="Gellesch M."/>
            <person name="Goldberg J."/>
            <person name="Griggs A."/>
            <person name="Gujja S."/>
            <person name="Heilman E.R."/>
            <person name="Heiman D.I."/>
            <person name="Howarth C."/>
            <person name="Jen D."/>
            <person name="Larson L."/>
            <person name="Mehta T."/>
            <person name="Neiman D."/>
            <person name="Park D."/>
            <person name="Pearson M."/>
            <person name="Roberts A."/>
            <person name="Saif S."/>
            <person name="Shea T."/>
            <person name="Shenoy N."/>
            <person name="Sisk P."/>
            <person name="Stolte C."/>
            <person name="Sykes S."/>
            <person name="Walk T."/>
            <person name="White J."/>
            <person name="Yandava C."/>
            <person name="Haas B."/>
            <person name="Henn M.R."/>
            <person name="Nusbaum C."/>
            <person name="Birren B."/>
        </authorList>
    </citation>
    <scope>NUCLEOTIDE SEQUENCE [LARGE SCALE GENOMIC DNA]</scope>
</reference>
<evidence type="ECO:0000259" key="1">
    <source>
        <dbReference type="PROSITE" id="PS51767"/>
    </source>
</evidence>
<dbReference type="AlphaFoldDB" id="A0A0L7M827"/>
<organism evidence="2 3">
    <name type="scientific">Plasmodium falciparum (isolate Dd2)</name>
    <dbReference type="NCBI Taxonomy" id="57267"/>
    <lineage>
        <taxon>Eukaryota</taxon>
        <taxon>Sar</taxon>
        <taxon>Alveolata</taxon>
        <taxon>Apicomplexa</taxon>
        <taxon>Aconoidasida</taxon>
        <taxon>Haemosporida</taxon>
        <taxon>Plasmodiidae</taxon>
        <taxon>Plasmodium</taxon>
        <taxon>Plasmodium (Laverania)</taxon>
    </lineage>
</organism>
<name>A0A0L7M827_PLAF4</name>
<feature type="domain" description="Peptidase A1" evidence="1">
    <location>
        <begin position="1"/>
        <end position="50"/>
    </location>
</feature>
<proteinExistence type="predicted"/>
<dbReference type="InterPro" id="IPR021109">
    <property type="entry name" value="Peptidase_aspartic_dom_sf"/>
</dbReference>
<sequence>MNPSKIYSQHDVCLHIVPIDLEKNTFVLGDPFMRKYFTVYDYDNHTVGFALAKNL</sequence>
<dbReference type="KEGG" id="pfd:PFDG_04083"/>
<evidence type="ECO:0000313" key="2">
    <source>
        <dbReference type="EMBL" id="KOB89029.1"/>
    </source>
</evidence>
<reference evidence="3" key="2">
    <citation type="submission" date="2006-09" db="EMBL/GenBank/DDBJ databases">
        <title>The genome sequence of Plasmodium falciparum Dd2.</title>
        <authorList>
            <consortium name="The Broad Institute Genome Sequencing Platform"/>
            <person name="Birren B."/>
            <person name="Lander E."/>
            <person name="Galagan J."/>
            <person name="Nusbaum C."/>
            <person name="Devon K."/>
            <person name="Henn M."/>
            <person name="Jaffe D."/>
            <person name="Butler J."/>
            <person name="Alvarez P."/>
            <person name="Gnerre S."/>
            <person name="Grabherr M."/>
            <person name="Kleber M."/>
            <person name="Mauceli E."/>
            <person name="Brockman W."/>
            <person name="MacCallum I.A."/>
            <person name="Rounsley S."/>
            <person name="Young S."/>
            <person name="LaButti K."/>
            <person name="Pushparaj V."/>
            <person name="DeCaprio D."/>
            <person name="Crawford M."/>
            <person name="Koehrsen M."/>
            <person name="Engels R."/>
            <person name="Montgomery P."/>
            <person name="Pearson M."/>
            <person name="Howarth C."/>
            <person name="Larson L."/>
            <person name="Luoma S."/>
            <person name="White J."/>
            <person name="Kodira C."/>
            <person name="Zeng Q."/>
            <person name="O'Leary S."/>
            <person name="Yandava C."/>
            <person name="Alvarado L."/>
            <person name="Wirth D."/>
            <person name="Volkman S."/>
            <person name="Hartl D."/>
        </authorList>
    </citation>
    <scope>NUCLEOTIDE SEQUENCE [LARGE SCALE GENOMIC DNA]</scope>
</reference>